<evidence type="ECO:0000313" key="1">
    <source>
        <dbReference type="EMBL" id="JAE28239.1"/>
    </source>
</evidence>
<accession>A0A0A9GXG8</accession>
<sequence length="56" mass="6311">MKRKAKVQSTTQSSITYHLCIISTTKEQNCHENMKILMPKSNMAVALVSKVQNVCD</sequence>
<proteinExistence type="predicted"/>
<reference evidence="1" key="1">
    <citation type="submission" date="2014-09" db="EMBL/GenBank/DDBJ databases">
        <authorList>
            <person name="Magalhaes I.L.F."/>
            <person name="Oliveira U."/>
            <person name="Santos F.R."/>
            <person name="Vidigal T.H.D.A."/>
            <person name="Brescovit A.D."/>
            <person name="Santos A.J."/>
        </authorList>
    </citation>
    <scope>NUCLEOTIDE SEQUENCE</scope>
    <source>
        <tissue evidence="1">Shoot tissue taken approximately 20 cm above the soil surface</tissue>
    </source>
</reference>
<dbReference type="EMBL" id="GBRH01169657">
    <property type="protein sequence ID" value="JAE28239.1"/>
    <property type="molecule type" value="Transcribed_RNA"/>
</dbReference>
<protein>
    <submittedName>
        <fullName evidence="1">Uncharacterized protein</fullName>
    </submittedName>
</protein>
<reference evidence="1" key="2">
    <citation type="journal article" date="2015" name="Data Brief">
        <title>Shoot transcriptome of the giant reed, Arundo donax.</title>
        <authorList>
            <person name="Barrero R.A."/>
            <person name="Guerrero F.D."/>
            <person name="Moolhuijzen P."/>
            <person name="Goolsby J.A."/>
            <person name="Tidwell J."/>
            <person name="Bellgard S.E."/>
            <person name="Bellgard M.I."/>
        </authorList>
    </citation>
    <scope>NUCLEOTIDE SEQUENCE</scope>
    <source>
        <tissue evidence="1">Shoot tissue taken approximately 20 cm above the soil surface</tissue>
    </source>
</reference>
<dbReference type="AlphaFoldDB" id="A0A0A9GXG8"/>
<name>A0A0A9GXG8_ARUDO</name>
<organism evidence="1">
    <name type="scientific">Arundo donax</name>
    <name type="common">Giant reed</name>
    <name type="synonym">Donax arundinaceus</name>
    <dbReference type="NCBI Taxonomy" id="35708"/>
    <lineage>
        <taxon>Eukaryota</taxon>
        <taxon>Viridiplantae</taxon>
        <taxon>Streptophyta</taxon>
        <taxon>Embryophyta</taxon>
        <taxon>Tracheophyta</taxon>
        <taxon>Spermatophyta</taxon>
        <taxon>Magnoliopsida</taxon>
        <taxon>Liliopsida</taxon>
        <taxon>Poales</taxon>
        <taxon>Poaceae</taxon>
        <taxon>PACMAD clade</taxon>
        <taxon>Arundinoideae</taxon>
        <taxon>Arundineae</taxon>
        <taxon>Arundo</taxon>
    </lineage>
</organism>